<feature type="transmembrane region" description="Helical" evidence="5">
    <location>
        <begin position="7"/>
        <end position="33"/>
    </location>
</feature>
<dbReference type="PANTHER" id="PTHR37422:SF13">
    <property type="entry name" value="LIPOPOLYSACCHARIDE BIOSYNTHESIS PROTEIN PA4999-RELATED"/>
    <property type="match status" value="1"/>
</dbReference>
<feature type="transmembrane region" description="Helical" evidence="5">
    <location>
        <begin position="39"/>
        <end position="62"/>
    </location>
</feature>
<evidence type="ECO:0000256" key="3">
    <source>
        <dbReference type="ARBA" id="ARBA00022989"/>
    </source>
</evidence>
<feature type="domain" description="O-antigen ligase-related" evidence="6">
    <location>
        <begin position="233"/>
        <end position="369"/>
    </location>
</feature>
<dbReference type="PANTHER" id="PTHR37422">
    <property type="entry name" value="TEICHURONIC ACID BIOSYNTHESIS PROTEIN TUAE"/>
    <property type="match status" value="1"/>
</dbReference>
<keyword evidence="4 5" id="KW-0472">Membrane</keyword>
<keyword evidence="3 5" id="KW-1133">Transmembrane helix</keyword>
<dbReference type="Pfam" id="PF04932">
    <property type="entry name" value="Wzy_C"/>
    <property type="match status" value="1"/>
</dbReference>
<comment type="caution">
    <text evidence="7">The sequence shown here is derived from an EMBL/GenBank/DDBJ whole genome shotgun (WGS) entry which is preliminary data.</text>
</comment>
<comment type="subcellular location">
    <subcellularLocation>
        <location evidence="1">Membrane</location>
        <topology evidence="1">Multi-pass membrane protein</topology>
    </subcellularLocation>
</comment>
<accession>A0A1F5T3G5</accession>
<dbReference type="Proteomes" id="UP000179001">
    <property type="component" value="Unassembled WGS sequence"/>
</dbReference>
<dbReference type="AlphaFoldDB" id="A0A1F5T3G5"/>
<feature type="transmembrane region" description="Helical" evidence="5">
    <location>
        <begin position="108"/>
        <end position="128"/>
    </location>
</feature>
<sequence>MNIVFLIIFAGVFGWFAWRHMVGALCVLIFLLPSYLIRFSLFGIPVTLLEVIIVILFGIFVFKRMHFERFKVTKIDKISGSNYKWLIIGILFFSTIAIFFSPDKISALGIWKAFFVEPMMVFVVFINVIKDKHQWDLIINSLGGVALIVALFAIYQKITGQFIFNEVWQVAETRRVVSFYGFPNAVGLFLAPIVVLFVGRIVTNLQKLQKLLHQRRMHLWRKILELVFDVSVVVMGGLAIWFARSEGAIVAVVIGLLMLGLFFKRLRIFTLIMMAIGVLIVAVVPQVRELFIEKISLGDFSGNIRVIVWQETWQMLRDHQIWGAGLAGFQAVIGNYHHAIQNFEVYLYPHNFILNFWSEVGIFGMLFLVFLIIKFFYNYLQAKKINKEWYLILMAVFVTILVHGIVDVPYFKNDLAVLWWLVVGMSVVLFREKIEE</sequence>
<feature type="transmembrane region" description="Helical" evidence="5">
    <location>
        <begin position="268"/>
        <end position="287"/>
    </location>
</feature>
<proteinExistence type="predicted"/>
<dbReference type="STRING" id="1798002.A2478_02030"/>
<feature type="transmembrane region" description="Helical" evidence="5">
    <location>
        <begin position="83"/>
        <end position="102"/>
    </location>
</feature>
<dbReference type="InterPro" id="IPR051533">
    <property type="entry name" value="WaaL-like"/>
</dbReference>
<keyword evidence="2 5" id="KW-0812">Transmembrane</keyword>
<feature type="transmembrane region" description="Helical" evidence="5">
    <location>
        <begin position="137"/>
        <end position="158"/>
    </location>
</feature>
<evidence type="ECO:0000256" key="5">
    <source>
        <dbReference type="SAM" id="Phobius"/>
    </source>
</evidence>
<feature type="transmembrane region" description="Helical" evidence="5">
    <location>
        <begin position="356"/>
        <end position="377"/>
    </location>
</feature>
<feature type="transmembrane region" description="Helical" evidence="5">
    <location>
        <begin position="389"/>
        <end position="411"/>
    </location>
</feature>
<evidence type="ECO:0000256" key="4">
    <source>
        <dbReference type="ARBA" id="ARBA00023136"/>
    </source>
</evidence>
<evidence type="ECO:0000259" key="6">
    <source>
        <dbReference type="Pfam" id="PF04932"/>
    </source>
</evidence>
<feature type="transmembrane region" description="Helical" evidence="5">
    <location>
        <begin position="247"/>
        <end position="263"/>
    </location>
</feature>
<evidence type="ECO:0000256" key="2">
    <source>
        <dbReference type="ARBA" id="ARBA00022692"/>
    </source>
</evidence>
<dbReference type="GO" id="GO:0016020">
    <property type="term" value="C:membrane"/>
    <property type="evidence" value="ECO:0007669"/>
    <property type="project" value="UniProtKB-SubCell"/>
</dbReference>
<evidence type="ECO:0000313" key="8">
    <source>
        <dbReference type="Proteomes" id="UP000179001"/>
    </source>
</evidence>
<organism evidence="7 8">
    <name type="scientific">Candidatus Falkowbacteria bacterium RIFOXYC2_FULL_36_12</name>
    <dbReference type="NCBI Taxonomy" id="1798002"/>
    <lineage>
        <taxon>Bacteria</taxon>
        <taxon>Candidatus Falkowiibacteriota</taxon>
    </lineage>
</organism>
<dbReference type="InterPro" id="IPR007016">
    <property type="entry name" value="O-antigen_ligase-rel_domated"/>
</dbReference>
<feature type="transmembrane region" description="Helical" evidence="5">
    <location>
        <begin position="417"/>
        <end position="434"/>
    </location>
</feature>
<gene>
    <name evidence="7" type="ORF">A2478_02030</name>
</gene>
<evidence type="ECO:0000256" key="1">
    <source>
        <dbReference type="ARBA" id="ARBA00004141"/>
    </source>
</evidence>
<reference evidence="7 8" key="1">
    <citation type="journal article" date="2016" name="Nat. Commun.">
        <title>Thousands of microbial genomes shed light on interconnected biogeochemical processes in an aquifer system.</title>
        <authorList>
            <person name="Anantharaman K."/>
            <person name="Brown C.T."/>
            <person name="Hug L.A."/>
            <person name="Sharon I."/>
            <person name="Castelle C.J."/>
            <person name="Probst A.J."/>
            <person name="Thomas B.C."/>
            <person name="Singh A."/>
            <person name="Wilkins M.J."/>
            <person name="Karaoz U."/>
            <person name="Brodie E.L."/>
            <person name="Williams K.H."/>
            <person name="Hubbard S.S."/>
            <person name="Banfield J.F."/>
        </authorList>
    </citation>
    <scope>NUCLEOTIDE SEQUENCE [LARGE SCALE GENOMIC DNA]</scope>
</reference>
<feature type="transmembrane region" description="Helical" evidence="5">
    <location>
        <begin position="223"/>
        <end position="241"/>
    </location>
</feature>
<protein>
    <recommendedName>
        <fullName evidence="6">O-antigen ligase-related domain-containing protein</fullName>
    </recommendedName>
</protein>
<evidence type="ECO:0000313" key="7">
    <source>
        <dbReference type="EMBL" id="OGF33449.1"/>
    </source>
</evidence>
<feature type="transmembrane region" description="Helical" evidence="5">
    <location>
        <begin position="178"/>
        <end position="202"/>
    </location>
</feature>
<dbReference type="EMBL" id="MFGJ01000001">
    <property type="protein sequence ID" value="OGF33449.1"/>
    <property type="molecule type" value="Genomic_DNA"/>
</dbReference>
<name>A0A1F5T3G5_9BACT</name>